<dbReference type="EMBL" id="JAUDFV010000152">
    <property type="protein sequence ID" value="KAL2718149.1"/>
    <property type="molecule type" value="Genomic_DNA"/>
</dbReference>
<comment type="caution">
    <text evidence="1">The sequence shown here is derived from an EMBL/GenBank/DDBJ whole genome shotgun (WGS) entry which is preliminary data.</text>
</comment>
<accession>A0ABD2AC12</accession>
<evidence type="ECO:0000313" key="2">
    <source>
        <dbReference type="Proteomes" id="UP001607302"/>
    </source>
</evidence>
<dbReference type="AlphaFoldDB" id="A0ABD2AC12"/>
<protein>
    <submittedName>
        <fullName evidence="1">Protein EFR3 cmp44E isoform X1</fullName>
    </submittedName>
</protein>
<keyword evidence="2" id="KW-1185">Reference proteome</keyword>
<sequence>MALVRCCLEVAAPEIFGSFIQKCTDPDCYYWCCSALRPRYKRLVDNIFPVNPQDGLVKNNMEKLTFYSLSSPEKLDRIGEYLFQRASRDIYR</sequence>
<dbReference type="PANTHER" id="PTHR12444">
    <property type="entry name" value="PROTEIN EFR3 HOMOLOG CMP44E"/>
    <property type="match status" value="1"/>
</dbReference>
<proteinExistence type="predicted"/>
<name>A0ABD2AC12_VESSQ</name>
<organism evidence="1 2">
    <name type="scientific">Vespula squamosa</name>
    <name type="common">Southern yellow jacket</name>
    <name type="synonym">Wasp</name>
    <dbReference type="NCBI Taxonomy" id="30214"/>
    <lineage>
        <taxon>Eukaryota</taxon>
        <taxon>Metazoa</taxon>
        <taxon>Ecdysozoa</taxon>
        <taxon>Arthropoda</taxon>
        <taxon>Hexapoda</taxon>
        <taxon>Insecta</taxon>
        <taxon>Pterygota</taxon>
        <taxon>Neoptera</taxon>
        <taxon>Endopterygota</taxon>
        <taxon>Hymenoptera</taxon>
        <taxon>Apocrita</taxon>
        <taxon>Aculeata</taxon>
        <taxon>Vespoidea</taxon>
        <taxon>Vespidae</taxon>
        <taxon>Vespinae</taxon>
        <taxon>Vespula</taxon>
    </lineage>
</organism>
<evidence type="ECO:0000313" key="1">
    <source>
        <dbReference type="EMBL" id="KAL2718149.1"/>
    </source>
</evidence>
<dbReference type="PANTHER" id="PTHR12444:SF8">
    <property type="entry name" value="PROTEIN EFR3 HOMOLOG CMP44E"/>
    <property type="match status" value="1"/>
</dbReference>
<dbReference type="InterPro" id="IPR051851">
    <property type="entry name" value="EFR3_Homologs"/>
</dbReference>
<reference evidence="1 2" key="1">
    <citation type="journal article" date="2024" name="Ann. Entomol. Soc. Am.">
        <title>Genomic analyses of the southern and eastern yellowjacket wasps (Hymenoptera: Vespidae) reveal evolutionary signatures of social life.</title>
        <authorList>
            <person name="Catto M.A."/>
            <person name="Caine P.B."/>
            <person name="Orr S.E."/>
            <person name="Hunt B.G."/>
            <person name="Goodisman M.A.D."/>
        </authorList>
    </citation>
    <scope>NUCLEOTIDE SEQUENCE [LARGE SCALE GENOMIC DNA]</scope>
    <source>
        <strain evidence="1">233</strain>
        <tissue evidence="1">Head and thorax</tissue>
    </source>
</reference>
<dbReference type="Proteomes" id="UP001607302">
    <property type="component" value="Unassembled WGS sequence"/>
</dbReference>
<gene>
    <name evidence="1" type="ORF">V1478_012025</name>
</gene>